<reference evidence="2 3" key="1">
    <citation type="submission" date="2021-08" db="EMBL/GenBank/DDBJ databases">
        <authorList>
            <person name="Peeters C."/>
        </authorList>
    </citation>
    <scope>NUCLEOTIDE SEQUENCE [LARGE SCALE GENOMIC DNA]</scope>
    <source>
        <strain evidence="2 3">LMG 32289</strain>
    </source>
</reference>
<feature type="domain" description="Hemerythrin-like" evidence="1">
    <location>
        <begin position="16"/>
        <end position="127"/>
    </location>
</feature>
<dbReference type="EMBL" id="CAJZAG010000015">
    <property type="protein sequence ID" value="CAG9185598.1"/>
    <property type="molecule type" value="Genomic_DNA"/>
</dbReference>
<gene>
    <name evidence="2" type="ORF">LMG32289_06004</name>
</gene>
<evidence type="ECO:0000313" key="3">
    <source>
        <dbReference type="Proteomes" id="UP000706525"/>
    </source>
</evidence>
<evidence type="ECO:0000259" key="1">
    <source>
        <dbReference type="Pfam" id="PF01814"/>
    </source>
</evidence>
<organism evidence="2 3">
    <name type="scientific">Cupriavidus pampae</name>
    <dbReference type="NCBI Taxonomy" id="659251"/>
    <lineage>
        <taxon>Bacteria</taxon>
        <taxon>Pseudomonadati</taxon>
        <taxon>Pseudomonadota</taxon>
        <taxon>Betaproteobacteria</taxon>
        <taxon>Burkholderiales</taxon>
        <taxon>Burkholderiaceae</taxon>
        <taxon>Cupriavidus</taxon>
    </lineage>
</organism>
<dbReference type="Pfam" id="PF01814">
    <property type="entry name" value="Hemerythrin"/>
    <property type="match status" value="1"/>
</dbReference>
<proteinExistence type="predicted"/>
<protein>
    <recommendedName>
        <fullName evidence="1">Hemerythrin-like domain-containing protein</fullName>
    </recommendedName>
</protein>
<evidence type="ECO:0000313" key="2">
    <source>
        <dbReference type="EMBL" id="CAG9185598.1"/>
    </source>
</evidence>
<dbReference type="PANTHER" id="PTHR35585:SF1">
    <property type="entry name" value="HHE DOMAIN PROTEIN (AFU_ORTHOLOGUE AFUA_4G00730)"/>
    <property type="match status" value="1"/>
</dbReference>
<dbReference type="PANTHER" id="PTHR35585">
    <property type="entry name" value="HHE DOMAIN PROTEIN (AFU_ORTHOLOGUE AFUA_4G00730)"/>
    <property type="match status" value="1"/>
</dbReference>
<dbReference type="RefSeq" id="WP_223994947.1">
    <property type="nucleotide sequence ID" value="NZ_CAJZAG010000015.1"/>
</dbReference>
<dbReference type="InterPro" id="IPR012312">
    <property type="entry name" value="Hemerythrin-like"/>
</dbReference>
<name>A0ABM8XYU0_9BURK</name>
<sequence length="154" mass="17215">MDKSKIPTEQRAVLGMLADDHRAVKKLFKQFDSTGNDKEKQSIAAETCRQLTVHAQIEEEIFYPGLRGKSDKIDDMLDEAEVEHGVAKNLIAAIGLGESDMLEANYTVLTEYVGHHVEEEEGELFEAVVKAKIDLREMAAQLEQRKLALMGEIA</sequence>
<keyword evidence="3" id="KW-1185">Reference proteome</keyword>
<accession>A0ABM8XYU0</accession>
<comment type="caution">
    <text evidence="2">The sequence shown here is derived from an EMBL/GenBank/DDBJ whole genome shotgun (WGS) entry which is preliminary data.</text>
</comment>
<dbReference type="Gene3D" id="1.20.120.520">
    <property type="entry name" value="nmb1532 protein domain like"/>
    <property type="match status" value="1"/>
</dbReference>
<dbReference type="Proteomes" id="UP000706525">
    <property type="component" value="Unassembled WGS sequence"/>
</dbReference>